<keyword evidence="14" id="KW-1185">Reference proteome</keyword>
<evidence type="ECO:0000256" key="6">
    <source>
        <dbReference type="ARBA" id="ARBA00023136"/>
    </source>
</evidence>
<dbReference type="SUPFAM" id="SSF49464">
    <property type="entry name" value="Carboxypeptidase regulatory domain-like"/>
    <property type="match status" value="1"/>
</dbReference>
<feature type="chain" id="PRO_5047509624" evidence="10">
    <location>
        <begin position="25"/>
        <end position="1008"/>
    </location>
</feature>
<evidence type="ECO:0000313" key="14">
    <source>
        <dbReference type="Proteomes" id="UP001216139"/>
    </source>
</evidence>
<dbReference type="Pfam" id="PF07715">
    <property type="entry name" value="Plug"/>
    <property type="match status" value="1"/>
</dbReference>
<dbReference type="InterPro" id="IPR037066">
    <property type="entry name" value="Plug_dom_sf"/>
</dbReference>
<accession>A0ABY7T3R7</accession>
<keyword evidence="10" id="KW-0732">Signal</keyword>
<comment type="subcellular location">
    <subcellularLocation>
        <location evidence="1 8">Cell outer membrane</location>
        <topology evidence="1 8">Multi-pass membrane protein</topology>
    </subcellularLocation>
</comment>
<keyword evidence="13" id="KW-0675">Receptor</keyword>
<evidence type="ECO:0000256" key="10">
    <source>
        <dbReference type="SAM" id="SignalP"/>
    </source>
</evidence>
<keyword evidence="7 8" id="KW-0998">Cell outer membrane</keyword>
<dbReference type="PROSITE" id="PS52016">
    <property type="entry name" value="TONB_DEPENDENT_REC_3"/>
    <property type="match status" value="1"/>
</dbReference>
<dbReference type="Gene3D" id="2.170.130.10">
    <property type="entry name" value="TonB-dependent receptor, plug domain"/>
    <property type="match status" value="1"/>
</dbReference>
<dbReference type="InterPro" id="IPR023996">
    <property type="entry name" value="TonB-dep_OMP_SusC/RagA"/>
</dbReference>
<feature type="domain" description="TonB-dependent receptor-like beta-barrel" evidence="11">
    <location>
        <begin position="404"/>
        <end position="971"/>
    </location>
</feature>
<evidence type="ECO:0000256" key="3">
    <source>
        <dbReference type="ARBA" id="ARBA00022452"/>
    </source>
</evidence>
<feature type="signal peptide" evidence="10">
    <location>
        <begin position="1"/>
        <end position="24"/>
    </location>
</feature>
<name>A0ABY7T3R7_9SPHI</name>
<evidence type="ECO:0000259" key="12">
    <source>
        <dbReference type="Pfam" id="PF07715"/>
    </source>
</evidence>
<keyword evidence="4 8" id="KW-0812">Transmembrane</keyword>
<dbReference type="Gene3D" id="2.40.170.20">
    <property type="entry name" value="TonB-dependent receptor, beta-barrel domain"/>
    <property type="match status" value="1"/>
</dbReference>
<keyword evidence="6 8" id="KW-0472">Membrane</keyword>
<dbReference type="InterPro" id="IPR036942">
    <property type="entry name" value="Beta-barrel_TonB_sf"/>
</dbReference>
<dbReference type="InterPro" id="IPR000531">
    <property type="entry name" value="Beta-barrel_TonB"/>
</dbReference>
<sequence length="1008" mass="109937">MGKTYSKKYVLLFAFLMLSIMAFAQSGSISGKIVDEHNQPLPGATVTINGTTNGAAADADGNYVIKNIKAGTYTLTAKFVGYEAGVKTVTVNGATTASFGLLPSTKSLNEVVVIGYGTQTRKEVTGAISTVGSKDFQTGTVTSPDQLIQGKVAGVSITTTGGQPGAGSTIRIRQGASLNASNEPLIVIDGVPLAPGRNPDGTSRIAGVGDPISLIDPNDIESFTILKDAASTAIYGSRASNGVIIITTKKGTSGTPTINFSSQNSIATATQKLDLLSGDQIRAYVNANGNAAAKALLGTANTNWQDEIYQNAFASNDNLSISGSTKHMPYRVSVGYLSQDGILKTDHIDRTSGAVRLSPRFFNDDLKIDVNLNGTYQDSRFANQDAIGAAVAFDPTQPVYNSKSKYNGYTEFYDANNLLNPNAPRNPVGLLEDKHNDGDAYRTYGNVTADYRFHFLPQLHANVNLGYDLAKGGGSTYVPANAAQSFSNGNPNNLFNTGGLSSEYHQKTYNSVFEGYLNYNNTFKDIKSNINATAGYGYYDFRTVNRNFASYTAAGVLVDGSTPTYPYGENRYTLESYYGRLIYTYNSKYILAGSIRTDGSSRFSPENRWGVFPSAAFTWRMSDEDFLKGSKTLSDLKMRLSYGVTGQQDGIDYYRYIPSYYLSDNTSKYQFGNGGNSLYNMYTPNAYDTSLKWEQTTAYNAGFDYGFLNQRISGSIDFYYKKTKDLLSQVYLPVGTNFTNLITTNVGNTETKGVEFTINAIPVKTKDFTWSFNYNVAYNNNKITNLSLVPGVQNVTIATGSISGATGTTVQEHAVGYAPYSFYVYKQVYGANGKPLEGVYADLNGDGIINDSDRYLYKSPAPKVTMGFSTEFDYKKWSLSTVLRASLGNYVYNNTASNLGTSRNIITTVGTIGNASTDYYNTLFTNNQYLSDYYVQNASFLRMDNLGLGYNFGHITSNKHLTLRLNANVQNVFVITKFTGIDPEIYNGIDNKFYPRPRTYTLGFNLGF</sequence>
<dbReference type="InterPro" id="IPR012910">
    <property type="entry name" value="Plug_dom"/>
</dbReference>
<dbReference type="InterPro" id="IPR023997">
    <property type="entry name" value="TonB-dep_OMP_SusC/RagA_CS"/>
</dbReference>
<dbReference type="Pfam" id="PF00593">
    <property type="entry name" value="TonB_dep_Rec_b-barrel"/>
    <property type="match status" value="1"/>
</dbReference>
<comment type="similarity">
    <text evidence="8 9">Belongs to the TonB-dependent receptor family.</text>
</comment>
<keyword evidence="3 8" id="KW-1134">Transmembrane beta strand</keyword>
<evidence type="ECO:0000256" key="7">
    <source>
        <dbReference type="ARBA" id="ARBA00023237"/>
    </source>
</evidence>
<dbReference type="SUPFAM" id="SSF56935">
    <property type="entry name" value="Porins"/>
    <property type="match status" value="1"/>
</dbReference>
<evidence type="ECO:0000256" key="8">
    <source>
        <dbReference type="PROSITE-ProRule" id="PRU01360"/>
    </source>
</evidence>
<evidence type="ECO:0000259" key="11">
    <source>
        <dbReference type="Pfam" id="PF00593"/>
    </source>
</evidence>
<proteinExistence type="inferred from homology"/>
<dbReference type="NCBIfam" id="TIGR04056">
    <property type="entry name" value="OMP_RagA_SusC"/>
    <property type="match status" value="1"/>
</dbReference>
<evidence type="ECO:0000256" key="4">
    <source>
        <dbReference type="ARBA" id="ARBA00022692"/>
    </source>
</evidence>
<gene>
    <name evidence="13" type="ORF">PQO05_19520</name>
</gene>
<evidence type="ECO:0000256" key="5">
    <source>
        <dbReference type="ARBA" id="ARBA00023077"/>
    </source>
</evidence>
<feature type="domain" description="TonB-dependent receptor plug" evidence="12">
    <location>
        <begin position="121"/>
        <end position="243"/>
    </location>
</feature>
<dbReference type="InterPro" id="IPR008969">
    <property type="entry name" value="CarboxyPept-like_regulatory"/>
</dbReference>
<dbReference type="NCBIfam" id="TIGR04057">
    <property type="entry name" value="SusC_RagA_signa"/>
    <property type="match status" value="1"/>
</dbReference>
<protein>
    <submittedName>
        <fullName evidence="13">TonB-dependent receptor</fullName>
    </submittedName>
</protein>
<keyword evidence="2 8" id="KW-0813">Transport</keyword>
<evidence type="ECO:0000256" key="2">
    <source>
        <dbReference type="ARBA" id="ARBA00022448"/>
    </source>
</evidence>
<evidence type="ECO:0000256" key="9">
    <source>
        <dbReference type="RuleBase" id="RU003357"/>
    </source>
</evidence>
<evidence type="ECO:0000313" key="13">
    <source>
        <dbReference type="EMBL" id="WCT10929.1"/>
    </source>
</evidence>
<organism evidence="13 14">
    <name type="scientific">Mucilaginibacter jinjuensis</name>
    <dbReference type="NCBI Taxonomy" id="1176721"/>
    <lineage>
        <taxon>Bacteria</taxon>
        <taxon>Pseudomonadati</taxon>
        <taxon>Bacteroidota</taxon>
        <taxon>Sphingobacteriia</taxon>
        <taxon>Sphingobacteriales</taxon>
        <taxon>Sphingobacteriaceae</taxon>
        <taxon>Mucilaginibacter</taxon>
    </lineage>
</organism>
<keyword evidence="5 9" id="KW-0798">TonB box</keyword>
<evidence type="ECO:0000256" key="1">
    <source>
        <dbReference type="ARBA" id="ARBA00004571"/>
    </source>
</evidence>
<dbReference type="EMBL" id="CP117167">
    <property type="protein sequence ID" value="WCT10929.1"/>
    <property type="molecule type" value="Genomic_DNA"/>
</dbReference>
<dbReference type="Pfam" id="PF13715">
    <property type="entry name" value="CarbopepD_reg_2"/>
    <property type="match status" value="1"/>
</dbReference>
<dbReference type="InterPro" id="IPR039426">
    <property type="entry name" value="TonB-dep_rcpt-like"/>
</dbReference>
<dbReference type="Gene3D" id="2.60.40.1120">
    <property type="entry name" value="Carboxypeptidase-like, regulatory domain"/>
    <property type="match status" value="1"/>
</dbReference>
<dbReference type="RefSeq" id="WP_273629119.1">
    <property type="nucleotide sequence ID" value="NZ_CP117167.1"/>
</dbReference>
<dbReference type="Proteomes" id="UP001216139">
    <property type="component" value="Chromosome"/>
</dbReference>
<reference evidence="13 14" key="1">
    <citation type="submission" date="2023-02" db="EMBL/GenBank/DDBJ databases">
        <title>Genome sequence of Mucilaginibacter jinjuensis strain KACC 16571.</title>
        <authorList>
            <person name="Kim S."/>
            <person name="Heo J."/>
            <person name="Kwon S.-W."/>
        </authorList>
    </citation>
    <scope>NUCLEOTIDE SEQUENCE [LARGE SCALE GENOMIC DNA]</scope>
    <source>
        <strain evidence="13 14">KACC 16571</strain>
    </source>
</reference>